<gene>
    <name evidence="1" type="ORF">AVEN_20986_1</name>
</gene>
<reference evidence="1 2" key="1">
    <citation type="journal article" date="2019" name="Sci. Rep.">
        <title>Orb-weaving spider Araneus ventricosus genome elucidates the spidroin gene catalogue.</title>
        <authorList>
            <person name="Kono N."/>
            <person name="Nakamura H."/>
            <person name="Ohtoshi R."/>
            <person name="Moran D.A.P."/>
            <person name="Shinohara A."/>
            <person name="Yoshida Y."/>
            <person name="Fujiwara M."/>
            <person name="Mori M."/>
            <person name="Tomita M."/>
            <person name="Arakawa K."/>
        </authorList>
    </citation>
    <scope>NUCLEOTIDE SEQUENCE [LARGE SCALE GENOMIC DNA]</scope>
</reference>
<sequence>MPFSSADCGSNLLGPLKISSCVASKLGDETWHNLEEVRIPGQSVYLRKSSYGETLTRVILALNMFNPEATFFRVPLKPGLFGRKRYELDSPNLDGHLPHHPNPCYSLHLGARKWAVVGKDNWTPRCYILIDLRASP</sequence>
<name>A0A4Y2W914_ARAVE</name>
<keyword evidence="2" id="KW-1185">Reference proteome</keyword>
<dbReference type="EMBL" id="BGPR01057954">
    <property type="protein sequence ID" value="GBO34163.1"/>
    <property type="molecule type" value="Genomic_DNA"/>
</dbReference>
<comment type="caution">
    <text evidence="1">The sequence shown here is derived from an EMBL/GenBank/DDBJ whole genome shotgun (WGS) entry which is preliminary data.</text>
</comment>
<protein>
    <submittedName>
        <fullName evidence="1">Uncharacterized protein</fullName>
    </submittedName>
</protein>
<organism evidence="1 2">
    <name type="scientific">Araneus ventricosus</name>
    <name type="common">Orbweaver spider</name>
    <name type="synonym">Epeira ventricosa</name>
    <dbReference type="NCBI Taxonomy" id="182803"/>
    <lineage>
        <taxon>Eukaryota</taxon>
        <taxon>Metazoa</taxon>
        <taxon>Ecdysozoa</taxon>
        <taxon>Arthropoda</taxon>
        <taxon>Chelicerata</taxon>
        <taxon>Arachnida</taxon>
        <taxon>Araneae</taxon>
        <taxon>Araneomorphae</taxon>
        <taxon>Entelegynae</taxon>
        <taxon>Araneoidea</taxon>
        <taxon>Araneidae</taxon>
        <taxon>Araneus</taxon>
    </lineage>
</organism>
<evidence type="ECO:0000313" key="2">
    <source>
        <dbReference type="Proteomes" id="UP000499080"/>
    </source>
</evidence>
<proteinExistence type="predicted"/>
<accession>A0A4Y2W914</accession>
<dbReference type="AlphaFoldDB" id="A0A4Y2W914"/>
<dbReference type="Proteomes" id="UP000499080">
    <property type="component" value="Unassembled WGS sequence"/>
</dbReference>
<evidence type="ECO:0000313" key="1">
    <source>
        <dbReference type="EMBL" id="GBO34163.1"/>
    </source>
</evidence>